<comment type="caution">
    <text evidence="3">The sequence shown here is derived from an EMBL/GenBank/DDBJ whole genome shotgun (WGS) entry which is preliminary data.</text>
</comment>
<dbReference type="InterPro" id="IPR049002">
    <property type="entry name" value="Stv"/>
</dbReference>
<dbReference type="RefSeq" id="WP_143513891.1">
    <property type="nucleotide sequence ID" value="NZ_FNKM01000002.1"/>
</dbReference>
<gene>
    <name evidence="3" type="ORF">FIV39_12300</name>
    <name evidence="2" type="ORF">SAMN04490186_5323</name>
</gene>
<evidence type="ECO:0000313" key="2">
    <source>
        <dbReference type="EMBL" id="SDR33962.1"/>
    </source>
</evidence>
<accession>A0A1H1I8K5</accession>
<reference evidence="2 4" key="1">
    <citation type="submission" date="2016-10" db="EMBL/GenBank/DDBJ databases">
        <authorList>
            <person name="Varghese N."/>
            <person name="Submissions S."/>
        </authorList>
    </citation>
    <scope>NUCLEOTIDE SEQUENCE [LARGE SCALE GENOMIC DNA]</scope>
    <source>
        <strain evidence="2 4">BS2976</strain>
    </source>
</reference>
<name>A0A1H1I8K5_9PSED</name>
<proteinExistence type="predicted"/>
<dbReference type="AlphaFoldDB" id="A0A1H1I8K5"/>
<dbReference type="Pfam" id="PF21527">
    <property type="entry name" value="Stv"/>
    <property type="match status" value="1"/>
</dbReference>
<dbReference type="OrthoDB" id="9890866at2"/>
<sequence length="158" mass="17348">MAIVLSGHGLACGEHSPPFALPKGFILYFWTADGIPIRDEVAARIEADPDAMNLFQATAVISRGGLVKNYWLMDSTNPPLMIQTPPFPHHQTVPGAGDAWLLSEIMASYDASGWGDLVHPTPVHWCACRSNLPSPPIWQQSLRPQLPAPNKPAWKRSF</sequence>
<evidence type="ECO:0000259" key="1">
    <source>
        <dbReference type="Pfam" id="PF21527"/>
    </source>
</evidence>
<evidence type="ECO:0000313" key="4">
    <source>
        <dbReference type="Proteomes" id="UP000198740"/>
    </source>
</evidence>
<dbReference type="EMBL" id="FNKM01000002">
    <property type="protein sequence ID" value="SDR33962.1"/>
    <property type="molecule type" value="Genomic_DNA"/>
</dbReference>
<evidence type="ECO:0000313" key="5">
    <source>
        <dbReference type="Proteomes" id="UP000317267"/>
    </source>
</evidence>
<protein>
    <recommendedName>
        <fullName evidence="1">Putative adhesin Stv domain-containing protein</fullName>
    </recommendedName>
</protein>
<keyword evidence="4" id="KW-1185">Reference proteome</keyword>
<dbReference type="Proteomes" id="UP000198740">
    <property type="component" value="Unassembled WGS sequence"/>
</dbReference>
<evidence type="ECO:0000313" key="3">
    <source>
        <dbReference type="EMBL" id="TWR66670.1"/>
    </source>
</evidence>
<organism evidence="3 5">
    <name type="scientific">Pseudomonas grimontii</name>
    <dbReference type="NCBI Taxonomy" id="129847"/>
    <lineage>
        <taxon>Bacteria</taxon>
        <taxon>Pseudomonadati</taxon>
        <taxon>Pseudomonadota</taxon>
        <taxon>Gammaproteobacteria</taxon>
        <taxon>Pseudomonadales</taxon>
        <taxon>Pseudomonadaceae</taxon>
        <taxon>Pseudomonas</taxon>
    </lineage>
</organism>
<feature type="domain" description="Putative adhesin Stv" evidence="1">
    <location>
        <begin position="3"/>
        <end position="130"/>
    </location>
</feature>
<reference evidence="3 5" key="2">
    <citation type="submission" date="2019-06" db="EMBL/GenBank/DDBJ databases">
        <title>Pseudomonas bimorpha sp. nov. isolated from bovine raw milk and skim milk concentrate.</title>
        <authorList>
            <person name="Hofmann K."/>
            <person name="Huptas C."/>
            <person name="Doll E."/>
            <person name="Scherer S."/>
            <person name="Wenning M."/>
        </authorList>
    </citation>
    <scope>NUCLEOTIDE SEQUENCE [LARGE SCALE GENOMIC DNA]</scope>
    <source>
        <strain evidence="3 5">DSM 17515</strain>
    </source>
</reference>
<dbReference type="Proteomes" id="UP000317267">
    <property type="component" value="Unassembled WGS sequence"/>
</dbReference>
<dbReference type="EMBL" id="VFES01000006">
    <property type="protein sequence ID" value="TWR66670.1"/>
    <property type="molecule type" value="Genomic_DNA"/>
</dbReference>